<dbReference type="AlphaFoldDB" id="A0A7L1BMW1"/>
<proteinExistence type="predicted"/>
<dbReference type="PROSITE" id="PS50234">
    <property type="entry name" value="VWFA"/>
    <property type="match status" value="1"/>
</dbReference>
<dbReference type="Pfam" id="PF00092">
    <property type="entry name" value="VWA"/>
    <property type="match status" value="1"/>
</dbReference>
<evidence type="ECO:0000313" key="3">
    <source>
        <dbReference type="Proteomes" id="UP000534634"/>
    </source>
</evidence>
<dbReference type="InterPro" id="IPR002035">
    <property type="entry name" value="VWF_A"/>
</dbReference>
<keyword evidence="3" id="KW-1185">Reference proteome</keyword>
<dbReference type="Proteomes" id="UP000534634">
    <property type="component" value="Unassembled WGS sequence"/>
</dbReference>
<name>A0A7L1BMW1_9PASS</name>
<dbReference type="InterPro" id="IPR036465">
    <property type="entry name" value="vWFA_dom_sf"/>
</dbReference>
<feature type="non-terminal residue" evidence="2">
    <location>
        <position position="189"/>
    </location>
</feature>
<accession>A0A7L1BMW1</accession>
<feature type="non-terminal residue" evidence="2">
    <location>
        <position position="1"/>
    </location>
</feature>
<sequence>QAHILFKPTLDQQKKNSELDETLLNGDFVVRYDVKREATAGDIQIVNGYFVHYFAPQEMPVFPKNVIFVIDRSGSMTGRKIEQTRDALLKILQDLRPEDHFSFITFNNRVVEWKSSLLPATEENVASAAALVQTLTARGGTPTTSAYKASQFIRLVSDEWEIKPVTERLPERSVSMIILLTDGQPTSGE</sequence>
<feature type="domain" description="VWFA" evidence="1">
    <location>
        <begin position="65"/>
        <end position="189"/>
    </location>
</feature>
<protein>
    <submittedName>
        <fullName evidence="2">ITIH4 inhibitor</fullName>
    </submittedName>
</protein>
<dbReference type="SUPFAM" id="SSF53300">
    <property type="entry name" value="vWA-like"/>
    <property type="match status" value="1"/>
</dbReference>
<gene>
    <name evidence="2" type="primary">Itih4</name>
    <name evidence="2" type="ORF">ILLCLE_R12136</name>
</gene>
<dbReference type="InterPro" id="IPR050934">
    <property type="entry name" value="ITIH"/>
</dbReference>
<evidence type="ECO:0000313" key="2">
    <source>
        <dbReference type="EMBL" id="NXM54401.1"/>
    </source>
</evidence>
<dbReference type="Gene3D" id="3.40.50.410">
    <property type="entry name" value="von Willebrand factor, type A domain"/>
    <property type="match status" value="1"/>
</dbReference>
<dbReference type="EMBL" id="VXBB01004608">
    <property type="protein sequence ID" value="NXM54401.1"/>
    <property type="molecule type" value="Genomic_DNA"/>
</dbReference>
<reference evidence="2 3" key="1">
    <citation type="submission" date="2019-09" db="EMBL/GenBank/DDBJ databases">
        <title>Bird 10,000 Genomes (B10K) Project - Family phase.</title>
        <authorList>
            <person name="Zhang G."/>
        </authorList>
    </citation>
    <scope>NUCLEOTIDE SEQUENCE [LARGE SCALE GENOMIC DNA]</scope>
    <source>
        <strain evidence="2">B10K-DU-002-01</strain>
        <tissue evidence="2">Muscle</tissue>
    </source>
</reference>
<dbReference type="PANTHER" id="PTHR10338">
    <property type="entry name" value="INTER-ALPHA-TRYPSIN INHIBITOR HEAVY CHAIN FAMILY MEMBER"/>
    <property type="match status" value="1"/>
</dbReference>
<organism evidence="2 3">
    <name type="scientific">Illadopsis cleaveri</name>
    <name type="common">blackcap illadopsis</name>
    <dbReference type="NCBI Taxonomy" id="201329"/>
    <lineage>
        <taxon>Eukaryota</taxon>
        <taxon>Metazoa</taxon>
        <taxon>Chordata</taxon>
        <taxon>Craniata</taxon>
        <taxon>Vertebrata</taxon>
        <taxon>Euteleostomi</taxon>
        <taxon>Archelosauria</taxon>
        <taxon>Archosauria</taxon>
        <taxon>Dinosauria</taxon>
        <taxon>Saurischia</taxon>
        <taxon>Theropoda</taxon>
        <taxon>Coelurosauria</taxon>
        <taxon>Aves</taxon>
        <taxon>Neognathae</taxon>
        <taxon>Neoaves</taxon>
        <taxon>Telluraves</taxon>
        <taxon>Australaves</taxon>
        <taxon>Passeriformes</taxon>
        <taxon>Sylvioidea</taxon>
        <taxon>Timaliidae</taxon>
        <taxon>Illadopsis</taxon>
    </lineage>
</organism>
<dbReference type="PANTHER" id="PTHR10338:SF119">
    <property type="entry name" value="INTER-ALPHA-TRYPSIN INHIBITOR HEAVY CHAIN H4"/>
    <property type="match status" value="1"/>
</dbReference>
<evidence type="ECO:0000259" key="1">
    <source>
        <dbReference type="PROSITE" id="PS50234"/>
    </source>
</evidence>
<comment type="caution">
    <text evidence="2">The sequence shown here is derived from an EMBL/GenBank/DDBJ whole genome shotgun (WGS) entry which is preliminary data.</text>
</comment>